<protein>
    <submittedName>
        <fullName evidence="1">Uncharacterized protein</fullName>
    </submittedName>
</protein>
<dbReference type="InterPro" id="IPR050951">
    <property type="entry name" value="Retrovirus_Pol_polyprotein"/>
</dbReference>
<evidence type="ECO:0000313" key="1">
    <source>
        <dbReference type="EMBL" id="KAF0288446.1"/>
    </source>
</evidence>
<keyword evidence="2" id="KW-1185">Reference proteome</keyword>
<evidence type="ECO:0000313" key="2">
    <source>
        <dbReference type="Proteomes" id="UP000440578"/>
    </source>
</evidence>
<proteinExistence type="predicted"/>
<gene>
    <name evidence="1" type="ORF">FJT64_013161</name>
</gene>
<dbReference type="EMBL" id="VIIS01002112">
    <property type="protein sequence ID" value="KAF0288446.1"/>
    <property type="molecule type" value="Genomic_DNA"/>
</dbReference>
<name>A0A6A4V162_AMPAM</name>
<dbReference type="OrthoDB" id="6380665at2759"/>
<sequence length="383" mass="42365">MNAFQRGMEYARDLFKGKEFQPSSSRLFGFGRKPVPVAGTLPVTVTFGDKCADAQFFLVETPSTEAIMGLDLIQQLGLTLHPASGQIFSARLLPYAYDVVYVPGHRIPAADALSRLPLPDTGPAEEDDEVIALVTDDAADVISEDDVREASLLDDTLERLRSVIAAGWPDSARNCPPDLRPFFHVRHELHVRRDAVVIRGADRVVVPAALTDRYLQLAHRAHDGIGRLARYRATPHCTTGVSPSELLHGRKMRLDLPVFDDYCVTSDVARRVVKQQRRNRRHYDSRHRARPTEIAVGDTVCVRQPGHVQKKGAKFSKPLRVVSRHGPATFGLSDGSRWNVAHLARREIGAAPSTPTLPLNSCVIVLQLNSCVIVIQLNSWSDS</sequence>
<comment type="caution">
    <text evidence="1">The sequence shown here is derived from an EMBL/GenBank/DDBJ whole genome shotgun (WGS) entry which is preliminary data.</text>
</comment>
<dbReference type="AlphaFoldDB" id="A0A6A4V162"/>
<organism evidence="1 2">
    <name type="scientific">Amphibalanus amphitrite</name>
    <name type="common">Striped barnacle</name>
    <name type="synonym">Balanus amphitrite</name>
    <dbReference type="NCBI Taxonomy" id="1232801"/>
    <lineage>
        <taxon>Eukaryota</taxon>
        <taxon>Metazoa</taxon>
        <taxon>Ecdysozoa</taxon>
        <taxon>Arthropoda</taxon>
        <taxon>Crustacea</taxon>
        <taxon>Multicrustacea</taxon>
        <taxon>Cirripedia</taxon>
        <taxon>Thoracica</taxon>
        <taxon>Thoracicalcarea</taxon>
        <taxon>Balanomorpha</taxon>
        <taxon>Balanoidea</taxon>
        <taxon>Balanidae</taxon>
        <taxon>Amphibalaninae</taxon>
        <taxon>Amphibalanus</taxon>
    </lineage>
</organism>
<accession>A0A6A4V162</accession>
<dbReference type="PANTHER" id="PTHR37984">
    <property type="entry name" value="PROTEIN CBG26694"/>
    <property type="match status" value="1"/>
</dbReference>
<dbReference type="Proteomes" id="UP000440578">
    <property type="component" value="Unassembled WGS sequence"/>
</dbReference>
<dbReference type="PANTHER" id="PTHR37984:SF15">
    <property type="entry name" value="INTEGRASE CATALYTIC DOMAIN-CONTAINING PROTEIN"/>
    <property type="match status" value="1"/>
</dbReference>
<reference evidence="1 2" key="1">
    <citation type="submission" date="2019-07" db="EMBL/GenBank/DDBJ databases">
        <title>Draft genome assembly of a fouling barnacle, Amphibalanus amphitrite (Darwin, 1854): The first reference genome for Thecostraca.</title>
        <authorList>
            <person name="Kim W."/>
        </authorList>
    </citation>
    <scope>NUCLEOTIDE SEQUENCE [LARGE SCALE GENOMIC DNA]</scope>
    <source>
        <strain evidence="1">SNU_AA5</strain>
        <tissue evidence="1">Soma without cirri and trophi</tissue>
    </source>
</reference>